<dbReference type="InterPro" id="IPR002525">
    <property type="entry name" value="Transp_IS110-like_N"/>
</dbReference>
<dbReference type="InterPro" id="IPR003346">
    <property type="entry name" value="Transposase_20"/>
</dbReference>
<dbReference type="NCBIfam" id="NF033542">
    <property type="entry name" value="transpos_IS110"/>
    <property type="match status" value="1"/>
</dbReference>
<gene>
    <name evidence="3" type="ORF">KIN_38840</name>
</gene>
<dbReference type="Pfam" id="PF02371">
    <property type="entry name" value="Transposase_20"/>
    <property type="match status" value="1"/>
</dbReference>
<feature type="domain" description="Transposase IS110-like N-terminal" evidence="1">
    <location>
        <begin position="14"/>
        <end position="157"/>
    </location>
</feature>
<evidence type="ECO:0000259" key="1">
    <source>
        <dbReference type="Pfam" id="PF01548"/>
    </source>
</evidence>
<evidence type="ECO:0000259" key="2">
    <source>
        <dbReference type="Pfam" id="PF02371"/>
    </source>
</evidence>
<dbReference type="GO" id="GO:0004803">
    <property type="term" value="F:transposase activity"/>
    <property type="evidence" value="ECO:0007669"/>
    <property type="project" value="InterPro"/>
</dbReference>
<sequence length="353" mass="39462">MFLQFEENEMDYYAGLDVSLRSVAVCVVDADGKHIFERSVACEIEDILVCLRDVPAGQCRVGFESGAMSQYLYFGLQAAGFDVVCMEARQVNAALSAMRNKTDKTDARGIAQVLRSGWYGKVFIKSREAHALRALLSSRKAVQKKCIDLANEVRGLFRVFGLRLPPRVDQGSFDERVRPLIEADPDLSHALLPLLDARAVLYKTYRELDRRVKQAASHDEICLRFMAIPGVGPIAALTFRAAVDDPARFTSSRTVAAHFGLTPRRYQSGEMDNPGRISKAGDRDVRATLYAAANAMMMRSVASSEIKSWGLRLMRRKGRRRALVAVARKLAVIMHRMWADNTEFRHGKMEGIA</sequence>
<dbReference type="GO" id="GO:0003677">
    <property type="term" value="F:DNA binding"/>
    <property type="evidence" value="ECO:0007669"/>
    <property type="project" value="InterPro"/>
</dbReference>
<comment type="caution">
    <text evidence="3">The sequence shown here is derived from an EMBL/GenBank/DDBJ whole genome shotgun (WGS) entry which is preliminary data.</text>
</comment>
<protein>
    <submittedName>
        <fullName evidence="3">IS110 family transposase</fullName>
    </submittedName>
</protein>
<dbReference type="InterPro" id="IPR047650">
    <property type="entry name" value="Transpos_IS110"/>
</dbReference>
<organism evidence="3 4">
    <name type="scientific">Litoreibacter roseus</name>
    <dbReference type="NCBI Taxonomy" id="2601869"/>
    <lineage>
        <taxon>Bacteria</taxon>
        <taxon>Pseudomonadati</taxon>
        <taxon>Pseudomonadota</taxon>
        <taxon>Alphaproteobacteria</taxon>
        <taxon>Rhodobacterales</taxon>
        <taxon>Roseobacteraceae</taxon>
        <taxon>Litoreibacter</taxon>
    </lineage>
</organism>
<dbReference type="PANTHER" id="PTHR33055:SF3">
    <property type="entry name" value="PUTATIVE TRANSPOSASE FOR IS117-RELATED"/>
    <property type="match status" value="1"/>
</dbReference>
<dbReference type="Proteomes" id="UP000436822">
    <property type="component" value="Unassembled WGS sequence"/>
</dbReference>
<dbReference type="PANTHER" id="PTHR33055">
    <property type="entry name" value="TRANSPOSASE FOR INSERTION SEQUENCE ELEMENT IS1111A"/>
    <property type="match status" value="1"/>
</dbReference>
<name>A0A6N6JLR2_9RHOB</name>
<keyword evidence="4" id="KW-1185">Reference proteome</keyword>
<dbReference type="GO" id="GO:0006313">
    <property type="term" value="P:DNA transposition"/>
    <property type="evidence" value="ECO:0007669"/>
    <property type="project" value="InterPro"/>
</dbReference>
<evidence type="ECO:0000313" key="4">
    <source>
        <dbReference type="Proteomes" id="UP000436822"/>
    </source>
</evidence>
<evidence type="ECO:0000313" key="3">
    <source>
        <dbReference type="EMBL" id="GFE66810.1"/>
    </source>
</evidence>
<proteinExistence type="predicted"/>
<feature type="domain" description="Transposase IS116/IS110/IS902 C-terminal" evidence="2">
    <location>
        <begin position="224"/>
        <end position="299"/>
    </location>
</feature>
<dbReference type="EMBL" id="BLJE01000006">
    <property type="protein sequence ID" value="GFE66810.1"/>
    <property type="molecule type" value="Genomic_DNA"/>
</dbReference>
<dbReference type="AlphaFoldDB" id="A0A6N6JLR2"/>
<reference evidence="3 4" key="1">
    <citation type="submission" date="2019-12" db="EMBL/GenBank/DDBJ databases">
        <title>Litoreibacter badius sp. nov., a novel bacteriochlorophyll a-containing bacterium in the genus Litoreibacter.</title>
        <authorList>
            <person name="Kanamuro M."/>
            <person name="Takabe Y."/>
            <person name="Mori K."/>
            <person name="Takaichi S."/>
            <person name="Hanada S."/>
        </authorList>
    </citation>
    <scope>NUCLEOTIDE SEQUENCE [LARGE SCALE GENOMIC DNA]</scope>
    <source>
        <strain evidence="3 4">K6</strain>
    </source>
</reference>
<dbReference type="Pfam" id="PF01548">
    <property type="entry name" value="DEDD_Tnp_IS110"/>
    <property type="match status" value="1"/>
</dbReference>
<accession>A0A6N6JLR2</accession>